<dbReference type="RefSeq" id="XP_002288121.1">
    <property type="nucleotide sequence ID" value="XM_002288085.1"/>
</dbReference>
<feature type="domain" description="Helicase-associated" evidence="2">
    <location>
        <begin position="512"/>
        <end position="582"/>
    </location>
</feature>
<reference evidence="3 4" key="2">
    <citation type="journal article" date="2008" name="Nature">
        <title>The Phaeodactylum genome reveals the evolutionary history of diatom genomes.</title>
        <authorList>
            <person name="Bowler C."/>
            <person name="Allen A.E."/>
            <person name="Badger J.H."/>
            <person name="Grimwood J."/>
            <person name="Jabbari K."/>
            <person name="Kuo A."/>
            <person name="Maheswari U."/>
            <person name="Martens C."/>
            <person name="Maumus F."/>
            <person name="Otillar R.P."/>
            <person name="Rayko E."/>
            <person name="Salamov A."/>
            <person name="Vandepoele K."/>
            <person name="Beszteri B."/>
            <person name="Gruber A."/>
            <person name="Heijde M."/>
            <person name="Katinka M."/>
            <person name="Mock T."/>
            <person name="Valentin K."/>
            <person name="Verret F."/>
            <person name="Berges J.A."/>
            <person name="Brownlee C."/>
            <person name="Cadoret J.P."/>
            <person name="Chiovitti A."/>
            <person name="Choi C.J."/>
            <person name="Coesel S."/>
            <person name="De Martino A."/>
            <person name="Detter J.C."/>
            <person name="Durkin C."/>
            <person name="Falciatore A."/>
            <person name="Fournet J."/>
            <person name="Haruta M."/>
            <person name="Huysman M.J."/>
            <person name="Jenkins B.D."/>
            <person name="Jiroutova K."/>
            <person name="Jorgensen R.E."/>
            <person name="Joubert Y."/>
            <person name="Kaplan A."/>
            <person name="Kroger N."/>
            <person name="Kroth P.G."/>
            <person name="La Roche J."/>
            <person name="Lindquist E."/>
            <person name="Lommer M."/>
            <person name="Martin-Jezequel V."/>
            <person name="Lopez P.J."/>
            <person name="Lucas S."/>
            <person name="Mangogna M."/>
            <person name="McGinnis K."/>
            <person name="Medlin L.K."/>
            <person name="Montsant A."/>
            <person name="Oudot-Le Secq M.P."/>
            <person name="Napoli C."/>
            <person name="Obornik M."/>
            <person name="Parker M.S."/>
            <person name="Petit J.L."/>
            <person name="Porcel B.M."/>
            <person name="Poulsen N."/>
            <person name="Robison M."/>
            <person name="Rychlewski L."/>
            <person name="Rynearson T.A."/>
            <person name="Schmutz J."/>
            <person name="Shapiro H."/>
            <person name="Siaut M."/>
            <person name="Stanley M."/>
            <person name="Sussman M.R."/>
            <person name="Taylor A.R."/>
            <person name="Vardi A."/>
            <person name="von Dassow P."/>
            <person name="Vyverman W."/>
            <person name="Willis A."/>
            <person name="Wyrwicz L.S."/>
            <person name="Rokhsar D.S."/>
            <person name="Weissenbach J."/>
            <person name="Armbrust E.V."/>
            <person name="Green B.R."/>
            <person name="Van de Peer Y."/>
            <person name="Grigoriev I.V."/>
        </authorList>
    </citation>
    <scope>NUCLEOTIDE SEQUENCE [LARGE SCALE GENOMIC DNA]</scope>
    <source>
        <strain evidence="3 4">CCMP1335</strain>
    </source>
</reference>
<dbReference type="KEGG" id="tps:THAPSDRAFT_3043"/>
<evidence type="ECO:0000256" key="1">
    <source>
        <dbReference type="SAM" id="MobiDB-lite"/>
    </source>
</evidence>
<dbReference type="InterPro" id="IPR005114">
    <property type="entry name" value="Helicase_assoc"/>
</dbReference>
<protein>
    <recommendedName>
        <fullName evidence="2">Helicase-associated domain-containing protein</fullName>
    </recommendedName>
</protein>
<dbReference type="Pfam" id="PF03457">
    <property type="entry name" value="HA"/>
    <property type="match status" value="5"/>
</dbReference>
<feature type="domain" description="Helicase-associated" evidence="2">
    <location>
        <begin position="335"/>
        <end position="402"/>
    </location>
</feature>
<feature type="domain" description="Helicase-associated" evidence="2">
    <location>
        <begin position="249"/>
        <end position="312"/>
    </location>
</feature>
<dbReference type="GeneID" id="7452960"/>
<reference evidence="3 4" key="1">
    <citation type="journal article" date="2004" name="Science">
        <title>The genome of the diatom Thalassiosira pseudonana: ecology, evolution, and metabolism.</title>
        <authorList>
            <person name="Armbrust E.V."/>
            <person name="Berges J.A."/>
            <person name="Bowler C."/>
            <person name="Green B.R."/>
            <person name="Martinez D."/>
            <person name="Putnam N.H."/>
            <person name="Zhou S."/>
            <person name="Allen A.E."/>
            <person name="Apt K.E."/>
            <person name="Bechner M."/>
            <person name="Brzezinski M.A."/>
            <person name="Chaal B.K."/>
            <person name="Chiovitti A."/>
            <person name="Davis A.K."/>
            <person name="Demarest M.S."/>
            <person name="Detter J.C."/>
            <person name="Glavina T."/>
            <person name="Goodstein D."/>
            <person name="Hadi M.Z."/>
            <person name="Hellsten U."/>
            <person name="Hildebrand M."/>
            <person name="Jenkins B.D."/>
            <person name="Jurka J."/>
            <person name="Kapitonov V.V."/>
            <person name="Kroger N."/>
            <person name="Lau W.W."/>
            <person name="Lane T.W."/>
            <person name="Larimer F.W."/>
            <person name="Lippmeier J.C."/>
            <person name="Lucas S."/>
            <person name="Medina M."/>
            <person name="Montsant A."/>
            <person name="Obornik M."/>
            <person name="Parker M.S."/>
            <person name="Palenik B."/>
            <person name="Pazour G.J."/>
            <person name="Richardson P.M."/>
            <person name="Rynearson T.A."/>
            <person name="Saito M.A."/>
            <person name="Schwartz D.C."/>
            <person name="Thamatrakoln K."/>
            <person name="Valentin K."/>
            <person name="Vardi A."/>
            <person name="Wilkerson F.P."/>
            <person name="Rokhsar D.S."/>
        </authorList>
    </citation>
    <scope>NUCLEOTIDE SEQUENCE [LARGE SCALE GENOMIC DNA]</scope>
    <source>
        <strain evidence="3 4">CCMP1335</strain>
    </source>
</reference>
<dbReference type="PaxDb" id="35128-Thaps3043"/>
<keyword evidence="4" id="KW-1185">Reference proteome</keyword>
<dbReference type="Gene3D" id="6.10.140.530">
    <property type="match status" value="5"/>
</dbReference>
<dbReference type="PANTHER" id="PTHR33418:SF1">
    <property type="entry name" value="HELICASE-ASSOCIATED DOMAIN-CONTAINING PROTEIN"/>
    <property type="match status" value="1"/>
</dbReference>
<gene>
    <name evidence="3" type="ORF">THAPSDRAFT_3043</name>
</gene>
<feature type="region of interest" description="Disordered" evidence="1">
    <location>
        <begin position="68"/>
        <end position="142"/>
    </location>
</feature>
<evidence type="ECO:0000259" key="2">
    <source>
        <dbReference type="Pfam" id="PF03457"/>
    </source>
</evidence>
<dbReference type="HOGENOM" id="CLU_453830_0_0_1"/>
<dbReference type="InParanoid" id="B8BW30"/>
<accession>B8BW30</accession>
<dbReference type="AlphaFoldDB" id="B8BW30"/>
<feature type="compositionally biased region" description="Pro residues" evidence="1">
    <location>
        <begin position="1"/>
        <end position="12"/>
    </location>
</feature>
<dbReference type="eggNOG" id="ENOG502RX02">
    <property type="taxonomic scope" value="Eukaryota"/>
</dbReference>
<dbReference type="Proteomes" id="UP000001449">
    <property type="component" value="Chromosome 2"/>
</dbReference>
<sequence>MSNAHPPLPPMMLVPSPIRRSTATDRTNGGVPVAAHGMLTDAQWEECLNNGNVTGVGVVQPAANPYVVAGKKRSPKRKSPASSGKAALSRSTAKTANDEEHDDEKDEGDDDHQPAPKKKVKKSASPNNNDADEAPPSPETMAANTKRAKSLIQYQTNRSDTKWKERFALLQAHIDQHGTADLNVIPKDQVNKDLFIFVSEARRHYKKFVRGEKTSLTQAKVDELSATGFDWTPMNSGGYSNGKHIRSQVSWEEQFKALVEYKEEHGDCLVPCVATGGSKLSHWVRTQRKKFNSLGVEKFPKDRFDKLIGIGFDFAPRQSKDYMQNRSERLKSRLDETWSNWFEILKKYKAENGNVLVSSKLEEHRPLVNWLHKQRKEYKKFKDGKSTKMCDEWIAKMTEIGFDFAPMSNSEAYSATILARAGKRSDKIWQGHFEALKKYYVRHGHCYVVRGDDTNSKLASWVHAQRKNKKLFDEGKKSSINEERIKLLNEIGFDFCPSKGEGMTKIRQVKLELEWEHFFQKLVLYKEVHGVDAMPKKKDAETDEVKKLSVWCARQKRLMGKYRKGEEDSLEDWKVAKLEGIGLTSGSESKIRVGCSAIGSFL</sequence>
<name>B8BW30_THAPS</name>
<evidence type="ECO:0000313" key="4">
    <source>
        <dbReference type="Proteomes" id="UP000001449"/>
    </source>
</evidence>
<proteinExistence type="predicted"/>
<feature type="region of interest" description="Disordered" evidence="1">
    <location>
        <begin position="1"/>
        <end position="30"/>
    </location>
</feature>
<evidence type="ECO:0000313" key="3">
    <source>
        <dbReference type="EMBL" id="EED95564.1"/>
    </source>
</evidence>
<dbReference type="PANTHER" id="PTHR33418">
    <property type="entry name" value="HELICASE-ASSOCIATED"/>
    <property type="match status" value="1"/>
</dbReference>
<feature type="compositionally biased region" description="Basic residues" evidence="1">
    <location>
        <begin position="70"/>
        <end position="79"/>
    </location>
</feature>
<dbReference type="EMBL" id="CM000639">
    <property type="protein sequence ID" value="EED95564.1"/>
    <property type="molecule type" value="Genomic_DNA"/>
</dbReference>
<feature type="compositionally biased region" description="Acidic residues" evidence="1">
    <location>
        <begin position="99"/>
        <end position="110"/>
    </location>
</feature>
<feature type="domain" description="Helicase-associated" evidence="2">
    <location>
        <begin position="426"/>
        <end position="493"/>
    </location>
</feature>
<organism evidence="3 4">
    <name type="scientific">Thalassiosira pseudonana</name>
    <name type="common">Marine diatom</name>
    <name type="synonym">Cyclotella nana</name>
    <dbReference type="NCBI Taxonomy" id="35128"/>
    <lineage>
        <taxon>Eukaryota</taxon>
        <taxon>Sar</taxon>
        <taxon>Stramenopiles</taxon>
        <taxon>Ochrophyta</taxon>
        <taxon>Bacillariophyta</taxon>
        <taxon>Coscinodiscophyceae</taxon>
        <taxon>Thalassiosirophycidae</taxon>
        <taxon>Thalassiosirales</taxon>
        <taxon>Thalassiosiraceae</taxon>
        <taxon>Thalassiosira</taxon>
    </lineage>
</organism>
<feature type="domain" description="Helicase-associated" evidence="2">
    <location>
        <begin position="160"/>
        <end position="229"/>
    </location>
</feature>